<evidence type="ECO:0000313" key="1">
    <source>
        <dbReference type="EMBL" id="GBQ04836.1"/>
    </source>
</evidence>
<name>A0ABQ0NW66_9PROT</name>
<comment type="caution">
    <text evidence="1">The sequence shown here is derived from an EMBL/GenBank/DDBJ whole genome shotgun (WGS) entry which is preliminary data.</text>
</comment>
<evidence type="ECO:0000313" key="2">
    <source>
        <dbReference type="Proteomes" id="UP001062901"/>
    </source>
</evidence>
<accession>A0ABQ0NW66</accession>
<proteinExistence type="predicted"/>
<organism evidence="1 2">
    <name type="scientific">Saccharibacter floricola DSM 15669</name>
    <dbReference type="NCBI Taxonomy" id="1123227"/>
    <lineage>
        <taxon>Bacteria</taxon>
        <taxon>Pseudomonadati</taxon>
        <taxon>Pseudomonadota</taxon>
        <taxon>Alphaproteobacteria</taxon>
        <taxon>Acetobacterales</taxon>
        <taxon>Acetobacteraceae</taxon>
        <taxon>Saccharibacter</taxon>
    </lineage>
</organism>
<gene>
    <name evidence="1" type="ORF">AA15669_0176</name>
</gene>
<sequence length="394" mass="45456">MRELLEAGVLDTWHVWDFTRNEDDRRWLEEEFCNDHFVTHTKPDSNNYVPFSFRGMDGAAIQVSSRSDVHLLFELENGKKFEVAIGIALNSVSLLREFDGEYFEHAEPIKTSSVVLQEKEKNSLTFDFEKKSFSVFCEGVAVFSNIPLKGSRVEKISVKTGYGHKGVWEYNTNTSSKIKVISTNIDSDSSLVNFNSCYRYYTDRVYAHSTFLKIDDDLIDLDAKQLNAMLNYAESSDGMEIVSANVINNDQCLYNQIKYGFFENSSLNLKADLMTMGPFFNTPDLCEKAHIYYLQNREDFWNKARSIDEVTSVPKYDRLSINCIAFKYDILVLMNSFPELADKRGDEEIMTMMLPAFGVKKTIFNKCMASHLSFFTQVPGWDQKEIIEAYHKLY</sequence>
<dbReference type="EMBL" id="BAQD01000001">
    <property type="protein sequence ID" value="GBQ04836.1"/>
    <property type="molecule type" value="Genomic_DNA"/>
</dbReference>
<keyword evidence="2" id="KW-1185">Reference proteome</keyword>
<dbReference type="Proteomes" id="UP001062901">
    <property type="component" value="Unassembled WGS sequence"/>
</dbReference>
<reference evidence="1" key="1">
    <citation type="submission" date="2013-04" db="EMBL/GenBank/DDBJ databases">
        <title>The genome sequencing project of 58 acetic acid bacteria.</title>
        <authorList>
            <person name="Okamoto-Kainuma A."/>
            <person name="Ishikawa M."/>
            <person name="Umino S."/>
            <person name="Koizumi Y."/>
            <person name="Shiwa Y."/>
            <person name="Yoshikawa H."/>
            <person name="Matsutani M."/>
            <person name="Matsushita K."/>
        </authorList>
    </citation>
    <scope>NUCLEOTIDE SEQUENCE</scope>
    <source>
        <strain evidence="1">DSM 15669</strain>
    </source>
</reference>
<protein>
    <recommendedName>
        <fullName evidence="3">ApeA N-terminal domain-containing protein</fullName>
    </recommendedName>
</protein>
<evidence type="ECO:0008006" key="3">
    <source>
        <dbReference type="Google" id="ProtNLM"/>
    </source>
</evidence>